<evidence type="ECO:0000313" key="5">
    <source>
        <dbReference type="EMBL" id="QNI34365.1"/>
    </source>
</evidence>
<dbReference type="InterPro" id="IPR050361">
    <property type="entry name" value="MPP/UQCRC_Complex"/>
</dbReference>
<feature type="chain" id="PRO_5028964141" evidence="2">
    <location>
        <begin position="23"/>
        <end position="511"/>
    </location>
</feature>
<feature type="domain" description="Peptidase M16 C-terminal" evidence="4">
    <location>
        <begin position="251"/>
        <end position="424"/>
    </location>
</feature>
<evidence type="ECO:0000313" key="6">
    <source>
        <dbReference type="Proteomes" id="UP000515312"/>
    </source>
</evidence>
<dbReference type="Gene3D" id="3.30.830.10">
    <property type="entry name" value="Metalloenzyme, LuxS/M16 peptidase-like"/>
    <property type="match status" value="2"/>
</dbReference>
<proteinExistence type="inferred from homology"/>
<keyword evidence="6" id="KW-1185">Reference proteome</keyword>
<dbReference type="PANTHER" id="PTHR11851">
    <property type="entry name" value="METALLOPROTEASE"/>
    <property type="match status" value="1"/>
</dbReference>
<sequence>MKLFSTLRLAALVCVLAVVAHAQDLSSFEKRTTTKVLPNGMTLIICERPEAPVFSYFTIVDAGDANDPGGQSGIAHMFEHLAFKGTKDIGTTDYAAEKVALDKVEQTYAAYDEEFRKRVGRDEEKLKSLHEAFVQAQAEAQKYVIPNQFTEIAESNGAAGLNAQTSLDDTQYYWSMPSNRLQLWAYMESDRIGNPVPREFYKERDVVMEERRMRTDSNPIGRMVEQFLATAYVAHPYHRPGVGWMSELSQISATEADAFHKKYYVPSNIVIAVVGDVKADEAMPMLEKYFGAIPAGPKPEAMSTVEPPQVAEKAITLKEQSQPLYLEGYHKPDYRDPDDAVYDAIQDIFSNGRTSRLYRSLVRDQQIAAQAEGFSGFPGDKYPGLFAFFAVPNPGHTPTEMRTAIHKEIDKLKTTDVSDDELTMFKTRARADLLRGLGDNQGLAEQLAIYQLRYGDWRELFNQLKKIDAVSKVDIRRVASKTFVDTNRTYAMVEFQPPAQAAAQQSSGGTQ</sequence>
<dbReference type="InterPro" id="IPR011249">
    <property type="entry name" value="Metalloenz_LuxS/M16"/>
</dbReference>
<protein>
    <submittedName>
        <fullName evidence="5">Insulinase family protein</fullName>
    </submittedName>
</protein>
<evidence type="ECO:0000259" key="3">
    <source>
        <dbReference type="Pfam" id="PF00675"/>
    </source>
</evidence>
<keyword evidence="2" id="KW-0732">Signal</keyword>
<organism evidence="5 6">
    <name type="scientific">Alloacidobacterium dinghuense</name>
    <dbReference type="NCBI Taxonomy" id="2763107"/>
    <lineage>
        <taxon>Bacteria</taxon>
        <taxon>Pseudomonadati</taxon>
        <taxon>Acidobacteriota</taxon>
        <taxon>Terriglobia</taxon>
        <taxon>Terriglobales</taxon>
        <taxon>Acidobacteriaceae</taxon>
        <taxon>Alloacidobacterium</taxon>
    </lineage>
</organism>
<dbReference type="KEGG" id="adin:H7849_10975"/>
<dbReference type="EMBL" id="CP060394">
    <property type="protein sequence ID" value="QNI34365.1"/>
    <property type="molecule type" value="Genomic_DNA"/>
</dbReference>
<dbReference type="RefSeq" id="WP_186746482.1">
    <property type="nucleotide sequence ID" value="NZ_CP060394.1"/>
</dbReference>
<evidence type="ECO:0000259" key="4">
    <source>
        <dbReference type="Pfam" id="PF05193"/>
    </source>
</evidence>
<dbReference type="Pfam" id="PF00675">
    <property type="entry name" value="Peptidase_M16"/>
    <property type="match status" value="1"/>
</dbReference>
<evidence type="ECO:0000256" key="2">
    <source>
        <dbReference type="SAM" id="SignalP"/>
    </source>
</evidence>
<dbReference type="Pfam" id="PF05193">
    <property type="entry name" value="Peptidase_M16_C"/>
    <property type="match status" value="1"/>
</dbReference>
<accession>A0A7G8BP95</accession>
<name>A0A7G8BP95_9BACT</name>
<reference evidence="5 6" key="1">
    <citation type="submission" date="2020-08" db="EMBL/GenBank/DDBJ databases">
        <title>Edaphobacter telluris sp. nov. and Acidobacterium dinghuensis sp. nov., two acidobacteria isolated from forest soil.</title>
        <authorList>
            <person name="Fu J."/>
            <person name="Qiu L."/>
        </authorList>
    </citation>
    <scope>NUCLEOTIDE SEQUENCE [LARGE SCALE GENOMIC DNA]</scope>
    <source>
        <strain evidence="5">4Y35</strain>
    </source>
</reference>
<feature type="signal peptide" evidence="2">
    <location>
        <begin position="1"/>
        <end position="22"/>
    </location>
</feature>
<dbReference type="SUPFAM" id="SSF63411">
    <property type="entry name" value="LuxS/MPP-like metallohydrolase"/>
    <property type="match status" value="2"/>
</dbReference>
<dbReference type="GO" id="GO:0046872">
    <property type="term" value="F:metal ion binding"/>
    <property type="evidence" value="ECO:0007669"/>
    <property type="project" value="InterPro"/>
</dbReference>
<dbReference type="AlphaFoldDB" id="A0A7G8BP95"/>
<dbReference type="PANTHER" id="PTHR11851:SF49">
    <property type="entry name" value="MITOCHONDRIAL-PROCESSING PEPTIDASE SUBUNIT ALPHA"/>
    <property type="match status" value="1"/>
</dbReference>
<gene>
    <name evidence="5" type="ORF">H7849_10975</name>
</gene>
<evidence type="ECO:0000256" key="1">
    <source>
        <dbReference type="ARBA" id="ARBA00007261"/>
    </source>
</evidence>
<dbReference type="InterPro" id="IPR011765">
    <property type="entry name" value="Pept_M16_N"/>
</dbReference>
<feature type="domain" description="Peptidase M16 N-terminal" evidence="3">
    <location>
        <begin position="59"/>
        <end position="91"/>
    </location>
</feature>
<comment type="similarity">
    <text evidence="1">Belongs to the peptidase M16 family.</text>
</comment>
<dbReference type="InterPro" id="IPR007863">
    <property type="entry name" value="Peptidase_M16_C"/>
</dbReference>
<dbReference type="Proteomes" id="UP000515312">
    <property type="component" value="Chromosome"/>
</dbReference>